<reference evidence="1" key="2">
    <citation type="submission" date="2018-05" db="EMBL/GenBank/DDBJ databases">
        <title>OmerRS3 (Oryza meridionalis Reference Sequence Version 3).</title>
        <authorList>
            <person name="Zhang J."/>
            <person name="Kudrna D."/>
            <person name="Lee S."/>
            <person name="Talag J."/>
            <person name="Welchert J."/>
            <person name="Wing R.A."/>
        </authorList>
    </citation>
    <scope>NUCLEOTIDE SEQUENCE [LARGE SCALE GENOMIC DNA]</scope>
    <source>
        <strain evidence="1">cv. OR44</strain>
    </source>
</reference>
<sequence length="93" mass="9663">MDQLTAAVQFRAQDGHHGGAARARAMSIIQGILYCSGPAKAVWISTAPPAGSVVDVAASGCLDVRTVDCHGGYSGKKQQQEDRHILGARFAGV</sequence>
<keyword evidence="2" id="KW-1185">Reference proteome</keyword>
<evidence type="ECO:0000313" key="2">
    <source>
        <dbReference type="Proteomes" id="UP000008021"/>
    </source>
</evidence>
<dbReference type="AlphaFoldDB" id="A0A0E0BYC0"/>
<dbReference type="Proteomes" id="UP000008021">
    <property type="component" value="Chromosome 1"/>
</dbReference>
<name>A0A0E0BYC0_9ORYZ</name>
<protein>
    <submittedName>
        <fullName evidence="1">Uncharacterized protein</fullName>
    </submittedName>
</protein>
<proteinExistence type="predicted"/>
<dbReference type="EnsemblPlants" id="OMERI01G05710.1">
    <property type="protein sequence ID" value="OMERI01G05710.1"/>
    <property type="gene ID" value="OMERI01G05710"/>
</dbReference>
<reference evidence="1" key="1">
    <citation type="submission" date="2015-04" db="UniProtKB">
        <authorList>
            <consortium name="EnsemblPlants"/>
        </authorList>
    </citation>
    <scope>IDENTIFICATION</scope>
</reference>
<dbReference type="Gramene" id="OMERI01G05710.1">
    <property type="protein sequence ID" value="OMERI01G05710.1"/>
    <property type="gene ID" value="OMERI01G05710"/>
</dbReference>
<evidence type="ECO:0000313" key="1">
    <source>
        <dbReference type="EnsemblPlants" id="OMERI01G05710.1"/>
    </source>
</evidence>
<organism evidence="1">
    <name type="scientific">Oryza meridionalis</name>
    <dbReference type="NCBI Taxonomy" id="40149"/>
    <lineage>
        <taxon>Eukaryota</taxon>
        <taxon>Viridiplantae</taxon>
        <taxon>Streptophyta</taxon>
        <taxon>Embryophyta</taxon>
        <taxon>Tracheophyta</taxon>
        <taxon>Spermatophyta</taxon>
        <taxon>Magnoliopsida</taxon>
        <taxon>Liliopsida</taxon>
        <taxon>Poales</taxon>
        <taxon>Poaceae</taxon>
        <taxon>BOP clade</taxon>
        <taxon>Oryzoideae</taxon>
        <taxon>Oryzeae</taxon>
        <taxon>Oryzinae</taxon>
        <taxon>Oryza</taxon>
    </lineage>
</organism>
<dbReference type="HOGENOM" id="CLU_2403310_0_0_1"/>
<accession>A0A0E0BYC0</accession>